<keyword evidence="2" id="KW-0418">Kinase</keyword>
<keyword evidence="1" id="KW-0808">Transferase</keyword>
<evidence type="ECO:0000256" key="1">
    <source>
        <dbReference type="ARBA" id="ARBA00022679"/>
    </source>
</evidence>
<organism evidence="4 5">
    <name type="scientific">candidate division KSB3 bacterium</name>
    <dbReference type="NCBI Taxonomy" id="2044937"/>
    <lineage>
        <taxon>Bacteria</taxon>
        <taxon>candidate division KSB3</taxon>
    </lineage>
</organism>
<dbReference type="SMART" id="SM01133">
    <property type="entry name" value="DeoC"/>
    <property type="match status" value="1"/>
</dbReference>
<gene>
    <name evidence="4" type="ORF">CSA56_07655</name>
</gene>
<feature type="domain" description="DhaL" evidence="3">
    <location>
        <begin position="26"/>
        <end position="226"/>
    </location>
</feature>
<dbReference type="InterPro" id="IPR036117">
    <property type="entry name" value="DhaL_dom_sf"/>
</dbReference>
<sequence>MEWTWHHILDSFPPGTKHMLATIGTKELKQMILGAVEQIRNKHRYLSELDSATGDGDHGTTILRGMNSLAKLLDETATTGLKDLLYELGWAMLGVDGGSTGPLLGSLLMGMSDATEGKDVLTCQDVAAVFTGGLANVRKQTKAQVGDKTMIDALAPAIDALQQEAEAGPDILTALQKAAEAAEAGAVSTKDLQARFGRAKNLGERTIGHQDPGATSMALHTMADQTGNKIAKDYGIGIPYPKQTFHVKGMDNVDWGMKDRLSRIFNLKSGNTIMLAFDHGYIMGSTAGLERLDLAIPPLIPYIDVLMATRGALRAAIAPNYNKPVALRCSAGSSVLKDDMSSEVIGVNIEDAIRMNASCMAIQTFIGSNGECSSINNLVKTIDAGNRYGIPTLGVVAVGKEMARTTKYFLLATRMLAEFGAQIIKTYYCDEFEKITAACPVPIVIAGGKKLPESDALKMAYNAIQQGASGVDMGRNVFQAESPVAMIQAIRAIVHEGETPEKAFDLYNSLKNA</sequence>
<dbReference type="GO" id="GO:0006071">
    <property type="term" value="P:glycerol metabolic process"/>
    <property type="evidence" value="ECO:0007669"/>
    <property type="project" value="InterPro"/>
</dbReference>
<reference evidence="4 5" key="1">
    <citation type="submission" date="2017-10" db="EMBL/GenBank/DDBJ databases">
        <title>Novel microbial diversity and functional potential in the marine mammal oral microbiome.</title>
        <authorList>
            <person name="Dudek N.K."/>
            <person name="Sun C.L."/>
            <person name="Burstein D."/>
            <person name="Kantor R.S."/>
            <person name="Aliaga Goltsman D.S."/>
            <person name="Bik E.M."/>
            <person name="Thomas B.C."/>
            <person name="Banfield J.F."/>
            <person name="Relman D.A."/>
        </authorList>
    </citation>
    <scope>NUCLEOTIDE SEQUENCE [LARGE SCALE GENOMIC DNA]</scope>
    <source>
        <strain evidence="4">DOLJORAL78_47_16</strain>
    </source>
</reference>
<comment type="caution">
    <text evidence="4">The sequence shown here is derived from an EMBL/GenBank/DDBJ whole genome shotgun (WGS) entry which is preliminary data.</text>
</comment>
<dbReference type="NCBIfam" id="NF006081">
    <property type="entry name" value="PRK08227.1"/>
    <property type="match status" value="1"/>
</dbReference>
<dbReference type="InterPro" id="IPR012737">
    <property type="entry name" value="DhaK_L_YcgS"/>
</dbReference>
<dbReference type="InterPro" id="IPR002915">
    <property type="entry name" value="DeoC/FbaB/LacD_aldolase"/>
</dbReference>
<dbReference type="GO" id="GO:0004371">
    <property type="term" value="F:glycerone kinase activity"/>
    <property type="evidence" value="ECO:0007669"/>
    <property type="project" value="InterPro"/>
</dbReference>
<dbReference type="InterPro" id="IPR013785">
    <property type="entry name" value="Aldolase_TIM"/>
</dbReference>
<dbReference type="InterPro" id="IPR004007">
    <property type="entry name" value="DhaL_dom"/>
</dbReference>
<name>A0A2G6KFM8_9BACT</name>
<proteinExistence type="predicted"/>
<dbReference type="AlphaFoldDB" id="A0A2G6KFM8"/>
<dbReference type="PANTHER" id="PTHR47916:SF1">
    <property type="entry name" value="3-HYDROXY-5-PHOSPHONOOXYPENTANE-2,4-DIONE THIOLASE"/>
    <property type="match status" value="1"/>
</dbReference>
<dbReference type="SUPFAM" id="SSF51569">
    <property type="entry name" value="Aldolase"/>
    <property type="match status" value="1"/>
</dbReference>
<dbReference type="InterPro" id="IPR050456">
    <property type="entry name" value="DeoC/FbaB_aldolase"/>
</dbReference>
<dbReference type="Gene3D" id="3.20.20.70">
    <property type="entry name" value="Aldolase class I"/>
    <property type="match status" value="1"/>
</dbReference>
<dbReference type="PANTHER" id="PTHR47916">
    <property type="entry name" value="FRUCTOSE-BISPHOSPHATE ALDOLASE CLASS 1"/>
    <property type="match status" value="1"/>
</dbReference>
<evidence type="ECO:0000256" key="2">
    <source>
        <dbReference type="ARBA" id="ARBA00022777"/>
    </source>
</evidence>
<dbReference type="Pfam" id="PF01791">
    <property type="entry name" value="DeoC"/>
    <property type="match status" value="1"/>
</dbReference>
<dbReference type="SUPFAM" id="SSF101473">
    <property type="entry name" value="DhaL-like"/>
    <property type="match status" value="1"/>
</dbReference>
<dbReference type="Pfam" id="PF02734">
    <property type="entry name" value="Dak2"/>
    <property type="match status" value="1"/>
</dbReference>
<dbReference type="Gene3D" id="1.25.40.340">
    <property type="match status" value="1"/>
</dbReference>
<evidence type="ECO:0000259" key="3">
    <source>
        <dbReference type="PROSITE" id="PS51480"/>
    </source>
</evidence>
<dbReference type="PROSITE" id="PS51480">
    <property type="entry name" value="DHAL"/>
    <property type="match status" value="1"/>
</dbReference>
<accession>A0A2G6KFM8</accession>
<dbReference type="FunFam" id="1.25.40.340:FF:000002">
    <property type="entry name" value="Dihydroxyacetone kinase, L subunit"/>
    <property type="match status" value="1"/>
</dbReference>
<dbReference type="GO" id="GO:0016829">
    <property type="term" value="F:lyase activity"/>
    <property type="evidence" value="ECO:0007669"/>
    <property type="project" value="InterPro"/>
</dbReference>
<dbReference type="NCBIfam" id="TIGR02365">
    <property type="entry name" value="dha_L_ycgS"/>
    <property type="match status" value="1"/>
</dbReference>
<dbReference type="SMART" id="SM01120">
    <property type="entry name" value="Dak2"/>
    <property type="match status" value="1"/>
</dbReference>
<dbReference type="EMBL" id="PDSK01000088">
    <property type="protein sequence ID" value="PIE34486.1"/>
    <property type="molecule type" value="Genomic_DNA"/>
</dbReference>
<evidence type="ECO:0000313" key="5">
    <source>
        <dbReference type="Proteomes" id="UP000230821"/>
    </source>
</evidence>
<dbReference type="Proteomes" id="UP000230821">
    <property type="component" value="Unassembled WGS sequence"/>
</dbReference>
<evidence type="ECO:0000313" key="4">
    <source>
        <dbReference type="EMBL" id="PIE34486.1"/>
    </source>
</evidence>
<protein>
    <recommendedName>
        <fullName evidence="3">DhaL domain-containing protein</fullName>
    </recommendedName>
</protein>